<dbReference type="InterPro" id="IPR002791">
    <property type="entry name" value="ARMT1-like_metal-bd"/>
</dbReference>
<sequence>MKSVSKCLTCHVEQAQRILEKFVHNEEEKWVILEKVLEDLSKVRYGLKPIDIAEYIYEKLEKYLKTDDIYFFEKMRSNEIALKLYDTFKLKINDALDPLYEASKLAVAGNLVDFGALPGSIDSLISKVTEYWNEPFSINDFEDFKTSLSQANNLLYLVDNAGEIVFDKLFIDIIKSIYPNLHVAVAVKGKPIINDATFRDALQIGLDKLAQIIDTGLKTAGISITKATDEFRKAFYEYDLVIAKGQGNFEGLSEENRDNLFFALVSKCDVLSKFIGVEKGSKIFMNSKRIRQV</sequence>
<dbReference type="Pfam" id="PF01937">
    <property type="entry name" value="ARMT1-like_dom"/>
    <property type="match status" value="1"/>
</dbReference>
<dbReference type="Gene3D" id="3.40.50.10880">
    <property type="entry name" value="Uncharacterised protein PF01937, DUF89, domain 3"/>
    <property type="match status" value="1"/>
</dbReference>
<reference evidence="3" key="1">
    <citation type="submission" date="2016-11" db="EMBL/GenBank/DDBJ databases">
        <authorList>
            <person name="Varghese N."/>
            <person name="Submissions S."/>
        </authorList>
    </citation>
    <scope>NUCLEOTIDE SEQUENCE [LARGE SCALE GENOMIC DNA]</scope>
    <source>
        <strain evidence="3">DSM 15807</strain>
    </source>
</reference>
<evidence type="ECO:0000313" key="2">
    <source>
        <dbReference type="EMBL" id="SHH21017.1"/>
    </source>
</evidence>
<accession>A0A1M5R3N1</accession>
<proteinExistence type="predicted"/>
<dbReference type="InterPro" id="IPR036075">
    <property type="entry name" value="ARMT-1-like_metal-bd_sf"/>
</dbReference>
<keyword evidence="3" id="KW-1185">Reference proteome</keyword>
<dbReference type="EMBL" id="FQXN01000001">
    <property type="protein sequence ID" value="SHH21017.1"/>
    <property type="molecule type" value="Genomic_DNA"/>
</dbReference>
<dbReference type="Gene3D" id="1.10.285.20">
    <property type="entry name" value="Uncharacterised protein PF01937, DUF89, domain 2"/>
    <property type="match status" value="1"/>
</dbReference>
<evidence type="ECO:0000313" key="3">
    <source>
        <dbReference type="Proteomes" id="UP000242592"/>
    </source>
</evidence>
<dbReference type="AlphaFoldDB" id="A0A1M5R3N1"/>
<dbReference type="InterPro" id="IPR014444">
    <property type="entry name" value="PH1575-like"/>
</dbReference>
<dbReference type="OrthoDB" id="9796465at2"/>
<protein>
    <recommendedName>
        <fullName evidence="1">Damage-control phosphatase ARMT1-like metal-binding domain-containing protein</fullName>
    </recommendedName>
</protein>
<evidence type="ECO:0000259" key="1">
    <source>
        <dbReference type="Pfam" id="PF01937"/>
    </source>
</evidence>
<feature type="domain" description="Damage-control phosphatase ARMT1-like metal-binding" evidence="1">
    <location>
        <begin position="4"/>
        <end position="283"/>
    </location>
</feature>
<dbReference type="Proteomes" id="UP000242592">
    <property type="component" value="Unassembled WGS sequence"/>
</dbReference>
<dbReference type="SUPFAM" id="SSF111321">
    <property type="entry name" value="AF1104-like"/>
    <property type="match status" value="1"/>
</dbReference>
<name>A0A1M5R3N1_9BACT</name>
<organism evidence="2 3">
    <name type="scientific">Thermosipho atlanticus DSM 15807</name>
    <dbReference type="NCBI Taxonomy" id="1123380"/>
    <lineage>
        <taxon>Bacteria</taxon>
        <taxon>Thermotogati</taxon>
        <taxon>Thermotogota</taxon>
        <taxon>Thermotogae</taxon>
        <taxon>Thermotogales</taxon>
        <taxon>Fervidobacteriaceae</taxon>
        <taxon>Thermosipho</taxon>
    </lineage>
</organism>
<dbReference type="STRING" id="1123380.SAMN02745199_0322"/>
<gene>
    <name evidence="2" type="ORF">SAMN02745199_0322</name>
</gene>
<dbReference type="PIRSF" id="PIRSF006593">
    <property type="entry name" value="UCP006593"/>
    <property type="match status" value="1"/>
</dbReference>
<dbReference type="RefSeq" id="WP_073071410.1">
    <property type="nucleotide sequence ID" value="NZ_FQXN01000001.1"/>
</dbReference>